<evidence type="ECO:0000313" key="4">
    <source>
        <dbReference type="Proteomes" id="UP000288675"/>
    </source>
</evidence>
<dbReference type="GO" id="GO:0003677">
    <property type="term" value="F:DNA binding"/>
    <property type="evidence" value="ECO:0007669"/>
    <property type="project" value="UniProtKB-KW"/>
</dbReference>
<dbReference type="SUPFAM" id="SSF46785">
    <property type="entry name" value="Winged helix' DNA-binding domain"/>
    <property type="match status" value="1"/>
</dbReference>
<sequence>MTISHTSKEWTDYTERFHKALAATNKKLFTWFTAKLEDGLTGQQCFILKQIADEERMTSSLLADRMEVKPSAITVSIDRLVHNGFVERLNDPRDRRVTILKLTEKGAAALEKASRQFRDALTRLLVVLDEAEIKPFIQSFERIAAEACKLES</sequence>
<evidence type="ECO:0000313" key="3">
    <source>
        <dbReference type="EMBL" id="QAT64421.1"/>
    </source>
</evidence>
<dbReference type="InterPro" id="IPR036390">
    <property type="entry name" value="WH_DNA-bd_sf"/>
</dbReference>
<dbReference type="RefSeq" id="WP_052948501.1">
    <property type="nucleotide sequence ID" value="NZ_CP035232.1"/>
</dbReference>
<organism evidence="3 4">
    <name type="scientific">Bacillus glycinifermentans</name>
    <dbReference type="NCBI Taxonomy" id="1664069"/>
    <lineage>
        <taxon>Bacteria</taxon>
        <taxon>Bacillati</taxon>
        <taxon>Bacillota</taxon>
        <taxon>Bacilli</taxon>
        <taxon>Bacillales</taxon>
        <taxon>Bacillaceae</taxon>
        <taxon>Bacillus</taxon>
    </lineage>
</organism>
<feature type="domain" description="HTH marR-type" evidence="2">
    <location>
        <begin position="14"/>
        <end position="145"/>
    </location>
</feature>
<protein>
    <submittedName>
        <fullName evidence="3">MarR family transcriptional regulator</fullName>
    </submittedName>
</protein>
<dbReference type="PANTHER" id="PTHR33164:SF99">
    <property type="entry name" value="MARR FAMILY REGULATORY PROTEIN"/>
    <property type="match status" value="1"/>
</dbReference>
<evidence type="ECO:0000256" key="1">
    <source>
        <dbReference type="ARBA" id="ARBA00023125"/>
    </source>
</evidence>
<dbReference type="GO" id="GO:0006950">
    <property type="term" value="P:response to stress"/>
    <property type="evidence" value="ECO:0007669"/>
    <property type="project" value="TreeGrafter"/>
</dbReference>
<reference evidence="3 4" key="1">
    <citation type="submission" date="2019-01" db="EMBL/GenBank/DDBJ databases">
        <title>Genome sequence of Bacillus glycinifermentans SRCM103574.</title>
        <authorList>
            <person name="Kong H.-J."/>
            <person name="Jeong S.-Y."/>
            <person name="Jeong D.-Y."/>
        </authorList>
    </citation>
    <scope>NUCLEOTIDE SEQUENCE [LARGE SCALE GENOMIC DNA]</scope>
    <source>
        <strain evidence="3 4">SRCM103574</strain>
    </source>
</reference>
<dbReference type="KEGG" id="bgy:BGLY_1042"/>
<dbReference type="GeneID" id="82852144"/>
<evidence type="ECO:0000259" key="2">
    <source>
        <dbReference type="PROSITE" id="PS50995"/>
    </source>
</evidence>
<dbReference type="PRINTS" id="PR00598">
    <property type="entry name" value="HTHMARR"/>
</dbReference>
<dbReference type="PROSITE" id="PS50995">
    <property type="entry name" value="HTH_MARR_2"/>
    <property type="match status" value="1"/>
</dbReference>
<dbReference type="Gene3D" id="1.10.10.10">
    <property type="entry name" value="Winged helix-like DNA-binding domain superfamily/Winged helix DNA-binding domain"/>
    <property type="match status" value="1"/>
</dbReference>
<dbReference type="EMBL" id="CP035232">
    <property type="protein sequence ID" value="QAT64421.1"/>
    <property type="molecule type" value="Genomic_DNA"/>
</dbReference>
<name>A0AAJ4D227_9BACI</name>
<dbReference type="GO" id="GO:0003700">
    <property type="term" value="F:DNA-binding transcription factor activity"/>
    <property type="evidence" value="ECO:0007669"/>
    <property type="project" value="InterPro"/>
</dbReference>
<keyword evidence="1" id="KW-0238">DNA-binding</keyword>
<dbReference type="InterPro" id="IPR039422">
    <property type="entry name" value="MarR/SlyA-like"/>
</dbReference>
<accession>A0AAJ4D227</accession>
<dbReference type="InterPro" id="IPR000835">
    <property type="entry name" value="HTH_MarR-typ"/>
</dbReference>
<dbReference type="InterPro" id="IPR036388">
    <property type="entry name" value="WH-like_DNA-bd_sf"/>
</dbReference>
<dbReference type="AlphaFoldDB" id="A0AAJ4D227"/>
<gene>
    <name evidence="3" type="ORF">EQZ20_05550</name>
</gene>
<dbReference type="PANTHER" id="PTHR33164">
    <property type="entry name" value="TRANSCRIPTIONAL REGULATOR, MARR FAMILY"/>
    <property type="match status" value="1"/>
</dbReference>
<dbReference type="Proteomes" id="UP000288675">
    <property type="component" value="Chromosome"/>
</dbReference>
<proteinExistence type="predicted"/>
<dbReference type="Pfam" id="PF01047">
    <property type="entry name" value="MarR"/>
    <property type="match status" value="1"/>
</dbReference>
<dbReference type="SMART" id="SM00347">
    <property type="entry name" value="HTH_MARR"/>
    <property type="match status" value="1"/>
</dbReference>